<dbReference type="PANTHER" id="PTHR43280:SF2">
    <property type="entry name" value="HTH-TYPE TRANSCRIPTIONAL REGULATOR EXSA"/>
    <property type="match status" value="1"/>
</dbReference>
<reference evidence="5 6" key="1">
    <citation type="journal article" date="2021" name="ISME Commun">
        <title>Automated analysis of genomic sequences facilitates high-throughput and comprehensive description of bacteria.</title>
        <authorList>
            <person name="Hitch T.C.A."/>
        </authorList>
    </citation>
    <scope>NUCLEOTIDE SEQUENCE [LARGE SCALE GENOMIC DNA]</scope>
    <source>
        <strain evidence="5 6">Sanger_29</strain>
    </source>
</reference>
<protein>
    <submittedName>
        <fullName evidence="5">AraC family transcriptional regulator</fullName>
    </submittedName>
</protein>
<dbReference type="SUPFAM" id="SSF46689">
    <property type="entry name" value="Homeodomain-like"/>
    <property type="match status" value="2"/>
</dbReference>
<gene>
    <name evidence="5" type="ORF">OCV47_04720</name>
</gene>
<evidence type="ECO:0000256" key="2">
    <source>
        <dbReference type="ARBA" id="ARBA00023125"/>
    </source>
</evidence>
<evidence type="ECO:0000259" key="4">
    <source>
        <dbReference type="PROSITE" id="PS01124"/>
    </source>
</evidence>
<sequence length="154" mass="18300">MEIIKKIISVQDEKNVRELATSALMQEIWLNLCKHVNIKNEDNYSYVSASTQARLQLMMQYIQQNYRSNISLDNIADYAMLSKSTVLNYFRKYLHTTPINYLINYRLNEAAVLLRKTEKKIITVSNETGFNNVDYFCKLFKKHYHLTPTEYRKK</sequence>
<dbReference type="SMART" id="SM00342">
    <property type="entry name" value="HTH_ARAC"/>
    <property type="match status" value="1"/>
</dbReference>
<keyword evidence="1" id="KW-0805">Transcription regulation</keyword>
<evidence type="ECO:0000313" key="6">
    <source>
        <dbReference type="Proteomes" id="UP001652338"/>
    </source>
</evidence>
<keyword evidence="3" id="KW-0804">Transcription</keyword>
<proteinExistence type="predicted"/>
<dbReference type="PANTHER" id="PTHR43280">
    <property type="entry name" value="ARAC-FAMILY TRANSCRIPTIONAL REGULATOR"/>
    <property type="match status" value="1"/>
</dbReference>
<dbReference type="RefSeq" id="WP_262654123.1">
    <property type="nucleotide sequence ID" value="NZ_JAOQKE010000003.1"/>
</dbReference>
<name>A0ABT2SJI4_9FIRM</name>
<keyword evidence="2" id="KW-0238">DNA-binding</keyword>
<organism evidence="5 6">
    <name type="scientific">Muricoprocola aceti</name>
    <dbReference type="NCBI Taxonomy" id="2981772"/>
    <lineage>
        <taxon>Bacteria</taxon>
        <taxon>Bacillati</taxon>
        <taxon>Bacillota</taxon>
        <taxon>Clostridia</taxon>
        <taxon>Lachnospirales</taxon>
        <taxon>Lachnospiraceae</taxon>
        <taxon>Muricoprocola</taxon>
    </lineage>
</organism>
<dbReference type="InterPro" id="IPR009057">
    <property type="entry name" value="Homeodomain-like_sf"/>
</dbReference>
<dbReference type="InterPro" id="IPR020449">
    <property type="entry name" value="Tscrpt_reg_AraC-type_HTH"/>
</dbReference>
<dbReference type="InterPro" id="IPR018060">
    <property type="entry name" value="HTH_AraC"/>
</dbReference>
<evidence type="ECO:0000256" key="1">
    <source>
        <dbReference type="ARBA" id="ARBA00023015"/>
    </source>
</evidence>
<dbReference type="PROSITE" id="PS01124">
    <property type="entry name" value="HTH_ARAC_FAMILY_2"/>
    <property type="match status" value="1"/>
</dbReference>
<dbReference type="PRINTS" id="PR00032">
    <property type="entry name" value="HTHARAC"/>
</dbReference>
<evidence type="ECO:0000256" key="3">
    <source>
        <dbReference type="ARBA" id="ARBA00023163"/>
    </source>
</evidence>
<keyword evidence="6" id="KW-1185">Reference proteome</keyword>
<feature type="domain" description="HTH araC/xylS-type" evidence="4">
    <location>
        <begin position="56"/>
        <end position="154"/>
    </location>
</feature>
<dbReference type="Pfam" id="PF12833">
    <property type="entry name" value="HTH_18"/>
    <property type="match status" value="1"/>
</dbReference>
<evidence type="ECO:0000313" key="5">
    <source>
        <dbReference type="EMBL" id="MCU6724669.1"/>
    </source>
</evidence>
<dbReference type="EMBL" id="JAOQKE010000003">
    <property type="protein sequence ID" value="MCU6724669.1"/>
    <property type="molecule type" value="Genomic_DNA"/>
</dbReference>
<dbReference type="Gene3D" id="1.10.10.60">
    <property type="entry name" value="Homeodomain-like"/>
    <property type="match status" value="2"/>
</dbReference>
<accession>A0ABT2SJI4</accession>
<dbReference type="Proteomes" id="UP001652338">
    <property type="component" value="Unassembled WGS sequence"/>
</dbReference>
<comment type="caution">
    <text evidence="5">The sequence shown here is derived from an EMBL/GenBank/DDBJ whole genome shotgun (WGS) entry which is preliminary data.</text>
</comment>